<evidence type="ECO:0000259" key="6">
    <source>
        <dbReference type="Pfam" id="PF00933"/>
    </source>
</evidence>
<reference evidence="7 8" key="1">
    <citation type="submission" date="2016-11" db="EMBL/GenBank/DDBJ databases">
        <authorList>
            <person name="Jaros S."/>
            <person name="Januszkiewicz K."/>
            <person name="Wedrychowicz H."/>
        </authorList>
    </citation>
    <scope>NUCLEOTIDE SEQUENCE [LARGE SCALE GENOMIC DNA]</scope>
    <source>
        <strain evidence="7 8">DSM 100565</strain>
    </source>
</reference>
<comment type="catalytic activity">
    <reaction evidence="1">
        <text>Hydrolysis of terminal non-reducing N-acetyl-D-hexosamine residues in N-acetyl-beta-D-hexosaminides.</text>
        <dbReference type="EC" id="3.2.1.52"/>
    </reaction>
</comment>
<feature type="domain" description="Glycoside hydrolase family 3 N-terminal" evidence="6">
    <location>
        <begin position="18"/>
        <end position="281"/>
    </location>
</feature>
<evidence type="ECO:0000256" key="1">
    <source>
        <dbReference type="ARBA" id="ARBA00001231"/>
    </source>
</evidence>
<dbReference type="InterPro" id="IPR001764">
    <property type="entry name" value="Glyco_hydro_3_N"/>
</dbReference>
<keyword evidence="5" id="KW-0326">Glycosidase</keyword>
<proteinExistence type="inferred from homology"/>
<dbReference type="OrthoDB" id="9786661at2"/>
<name>A0A1M6H1E5_9RHOB</name>
<dbReference type="RefSeq" id="WP_073332826.1">
    <property type="nucleotide sequence ID" value="NZ_FQYO01000005.1"/>
</dbReference>
<dbReference type="EC" id="3.2.1.52" evidence="3"/>
<dbReference type="AlphaFoldDB" id="A0A1M6H1E5"/>
<dbReference type="PROSITE" id="PS00775">
    <property type="entry name" value="GLYCOSYL_HYDROL_F3"/>
    <property type="match status" value="1"/>
</dbReference>
<dbReference type="SUPFAM" id="SSF51445">
    <property type="entry name" value="(Trans)glycosidases"/>
    <property type="match status" value="1"/>
</dbReference>
<evidence type="ECO:0000313" key="8">
    <source>
        <dbReference type="Proteomes" id="UP000184292"/>
    </source>
</evidence>
<sequence length="329" mass="35316">MAPRAAILGLEGKVIGSEERAFLRRADPWGIILFGRNVEAPGQLRVLTADVRAILGRDVPVMIDQEGGRVQRLRAPHWREFLPALDQMERADSPIRAQWIRNRLIAHELHEVGIDVSAAPLADLVEPETHPVLRNRLYGSDVGTVVAAARAAAEALLAGGVLPCLKHIPGYGRARVDSHLTLPRIEVPAAELRARDFAPFAALSDLPMAMSAHIVYRALDPHRAATISPTLIWLIRQELGFGGLLMTDDIGMEALTGSPGERAAASIAAGCDVVLYGNGDRAGREDVIAHVPRLEGAALSRAEAALAARRAPDPVDIEALEDELAALLG</sequence>
<comment type="similarity">
    <text evidence="2">Belongs to the glycosyl hydrolase 3 family.</text>
</comment>
<accession>A0A1M6H1E5</accession>
<dbReference type="EMBL" id="FQYO01000005">
    <property type="protein sequence ID" value="SHJ15982.1"/>
    <property type="molecule type" value="Genomic_DNA"/>
</dbReference>
<keyword evidence="4" id="KW-0378">Hydrolase</keyword>
<keyword evidence="8" id="KW-1185">Reference proteome</keyword>
<dbReference type="InterPro" id="IPR019800">
    <property type="entry name" value="Glyco_hydro_3_AS"/>
</dbReference>
<dbReference type="InterPro" id="IPR036962">
    <property type="entry name" value="Glyco_hydro_3_N_sf"/>
</dbReference>
<dbReference type="GO" id="GO:0004563">
    <property type="term" value="F:beta-N-acetylhexosaminidase activity"/>
    <property type="evidence" value="ECO:0007669"/>
    <property type="project" value="UniProtKB-EC"/>
</dbReference>
<dbReference type="PANTHER" id="PTHR30480:SF13">
    <property type="entry name" value="BETA-HEXOSAMINIDASE"/>
    <property type="match status" value="1"/>
</dbReference>
<evidence type="ECO:0000256" key="2">
    <source>
        <dbReference type="ARBA" id="ARBA00005336"/>
    </source>
</evidence>
<organism evidence="7 8">
    <name type="scientific">Wenxinia saemankumensis</name>
    <dbReference type="NCBI Taxonomy" id="1447782"/>
    <lineage>
        <taxon>Bacteria</taxon>
        <taxon>Pseudomonadati</taxon>
        <taxon>Pseudomonadota</taxon>
        <taxon>Alphaproteobacteria</taxon>
        <taxon>Rhodobacterales</taxon>
        <taxon>Roseobacteraceae</taxon>
        <taxon>Wenxinia</taxon>
    </lineage>
</organism>
<dbReference type="Proteomes" id="UP000184292">
    <property type="component" value="Unassembled WGS sequence"/>
</dbReference>
<dbReference type="STRING" id="1447782.SAMN05444417_3050"/>
<dbReference type="Gene3D" id="3.20.20.300">
    <property type="entry name" value="Glycoside hydrolase, family 3, N-terminal domain"/>
    <property type="match status" value="1"/>
</dbReference>
<dbReference type="PANTHER" id="PTHR30480">
    <property type="entry name" value="BETA-HEXOSAMINIDASE-RELATED"/>
    <property type="match status" value="1"/>
</dbReference>
<dbReference type="GO" id="GO:0009254">
    <property type="term" value="P:peptidoglycan turnover"/>
    <property type="evidence" value="ECO:0007669"/>
    <property type="project" value="TreeGrafter"/>
</dbReference>
<dbReference type="InterPro" id="IPR017853">
    <property type="entry name" value="GH"/>
</dbReference>
<dbReference type="InterPro" id="IPR050226">
    <property type="entry name" value="NagZ_Beta-hexosaminidase"/>
</dbReference>
<evidence type="ECO:0000256" key="3">
    <source>
        <dbReference type="ARBA" id="ARBA00012663"/>
    </source>
</evidence>
<gene>
    <name evidence="7" type="ORF">SAMN05444417_3050</name>
</gene>
<evidence type="ECO:0000256" key="4">
    <source>
        <dbReference type="ARBA" id="ARBA00022801"/>
    </source>
</evidence>
<protein>
    <recommendedName>
        <fullName evidence="3">beta-N-acetylhexosaminidase</fullName>
        <ecNumber evidence="3">3.2.1.52</ecNumber>
    </recommendedName>
</protein>
<dbReference type="GO" id="GO:0005975">
    <property type="term" value="P:carbohydrate metabolic process"/>
    <property type="evidence" value="ECO:0007669"/>
    <property type="project" value="InterPro"/>
</dbReference>
<dbReference type="Pfam" id="PF00933">
    <property type="entry name" value="Glyco_hydro_3"/>
    <property type="match status" value="1"/>
</dbReference>
<evidence type="ECO:0000313" key="7">
    <source>
        <dbReference type="EMBL" id="SHJ15982.1"/>
    </source>
</evidence>
<evidence type="ECO:0000256" key="5">
    <source>
        <dbReference type="ARBA" id="ARBA00023295"/>
    </source>
</evidence>